<dbReference type="PANTHER" id="PTHR43707">
    <property type="entry name" value="HISTIDYL-TRNA SYNTHETASE"/>
    <property type="match status" value="1"/>
</dbReference>
<dbReference type="NCBIfam" id="TIGR00442">
    <property type="entry name" value="hisS"/>
    <property type="match status" value="1"/>
</dbReference>
<evidence type="ECO:0000256" key="9">
    <source>
        <dbReference type="HAMAP-Rule" id="MF_00127"/>
    </source>
</evidence>
<evidence type="ECO:0000256" key="1">
    <source>
        <dbReference type="ARBA" id="ARBA00008226"/>
    </source>
</evidence>
<dbReference type="KEGG" id="dmp:FAK_10520"/>
<sequence>MAIQAVRGMKDLLPPESPKWRFIEATAREVFSSFGFSEIRTPILERTELFSRSIGEETDIVSKEMYTFSDRSGDSLTMRPEATAGVVRAFLESKLYAVPGPHKLFTIGPMFRHERPQKGRLRQFHQLDCEVLDDAGPQGDAELLVLAHHLLERLGVRQVTLVLNSLGCPECRPGFKQGLMDYFESRQGALCEDCRRRLASNPLRVLDCKQEGCREISQGAPLISGSWCEACAEHFEEVKRLLTMAGVSYETDPKLVRGLDYYTRTAFEFKTSQLGAQDAVGGGGRYDGLIEVLGGPATPAIGFALGVERLALLLEDNPEWQKGPALFIAALGDEPRDWAFGAAQKLRRAGVWVEMSAASASLKAQMRRANKSGAARVLIVGGEELTAGRAPLKDMATGEQQDLPLEEIVNRLMAAGA</sequence>
<name>A0AAU9ETX2_9BACT</name>
<keyword evidence="5 9" id="KW-0067">ATP-binding</keyword>
<comment type="similarity">
    <text evidence="1 9">Belongs to the class-II aminoacyl-tRNA synthetase family.</text>
</comment>
<dbReference type="InterPro" id="IPR041715">
    <property type="entry name" value="HisRS-like_core"/>
</dbReference>
<evidence type="ECO:0000256" key="6">
    <source>
        <dbReference type="ARBA" id="ARBA00022917"/>
    </source>
</evidence>
<keyword evidence="6 9" id="KW-0648">Protein biosynthesis</keyword>
<keyword evidence="4 9" id="KW-0547">Nucleotide-binding</keyword>
<feature type="binding site" evidence="10">
    <location>
        <position position="112"/>
    </location>
    <ligand>
        <name>L-histidine</name>
        <dbReference type="ChEBI" id="CHEBI:57595"/>
    </ligand>
</feature>
<proteinExistence type="inferred from homology"/>
<dbReference type="InterPro" id="IPR004516">
    <property type="entry name" value="HisRS/HisZ"/>
</dbReference>
<dbReference type="Pfam" id="PF03129">
    <property type="entry name" value="HGTP_anticodon"/>
    <property type="match status" value="1"/>
</dbReference>
<comment type="subunit">
    <text evidence="2 9">Homodimer.</text>
</comment>
<dbReference type="PROSITE" id="PS50862">
    <property type="entry name" value="AA_TRNA_LIGASE_II"/>
    <property type="match status" value="1"/>
</dbReference>
<dbReference type="SUPFAM" id="SSF55681">
    <property type="entry name" value="Class II aaRS and biotin synthetases"/>
    <property type="match status" value="1"/>
</dbReference>
<feature type="binding site" evidence="10">
    <location>
        <begin position="81"/>
        <end position="83"/>
    </location>
    <ligand>
        <name>L-histidine</name>
        <dbReference type="ChEBI" id="CHEBI:57595"/>
    </ligand>
</feature>
<evidence type="ECO:0000313" key="13">
    <source>
        <dbReference type="Proteomes" id="UP001366166"/>
    </source>
</evidence>
<dbReference type="Gene3D" id="3.40.50.800">
    <property type="entry name" value="Anticodon-binding domain"/>
    <property type="match status" value="1"/>
</dbReference>
<dbReference type="PIRSF" id="PIRSF001549">
    <property type="entry name" value="His-tRNA_synth"/>
    <property type="match status" value="1"/>
</dbReference>
<evidence type="ECO:0000256" key="8">
    <source>
        <dbReference type="ARBA" id="ARBA00047639"/>
    </source>
</evidence>
<dbReference type="InterPro" id="IPR036621">
    <property type="entry name" value="Anticodon-bd_dom_sf"/>
</dbReference>
<evidence type="ECO:0000256" key="4">
    <source>
        <dbReference type="ARBA" id="ARBA00022741"/>
    </source>
</evidence>
<keyword evidence="7 9" id="KW-0030">Aminoacyl-tRNA synthetase</keyword>
<dbReference type="GO" id="GO:0006427">
    <property type="term" value="P:histidyl-tRNA aminoacylation"/>
    <property type="evidence" value="ECO:0007669"/>
    <property type="project" value="UniProtKB-UniRule"/>
</dbReference>
<protein>
    <recommendedName>
        <fullName evidence="9">Histidine--tRNA ligase</fullName>
        <ecNumber evidence="9">6.1.1.21</ecNumber>
    </recommendedName>
    <alternativeName>
        <fullName evidence="9">Histidyl-tRNA synthetase</fullName>
        <shortName evidence="9">HisRS</shortName>
    </alternativeName>
</protein>
<comment type="catalytic activity">
    <reaction evidence="8 9">
        <text>tRNA(His) + L-histidine + ATP = L-histidyl-tRNA(His) + AMP + diphosphate + H(+)</text>
        <dbReference type="Rhea" id="RHEA:17313"/>
        <dbReference type="Rhea" id="RHEA-COMP:9665"/>
        <dbReference type="Rhea" id="RHEA-COMP:9689"/>
        <dbReference type="ChEBI" id="CHEBI:15378"/>
        <dbReference type="ChEBI" id="CHEBI:30616"/>
        <dbReference type="ChEBI" id="CHEBI:33019"/>
        <dbReference type="ChEBI" id="CHEBI:57595"/>
        <dbReference type="ChEBI" id="CHEBI:78442"/>
        <dbReference type="ChEBI" id="CHEBI:78527"/>
        <dbReference type="ChEBI" id="CHEBI:456215"/>
        <dbReference type="EC" id="6.1.1.21"/>
    </reaction>
</comment>
<dbReference type="InterPro" id="IPR045864">
    <property type="entry name" value="aa-tRNA-synth_II/BPL/LPL"/>
</dbReference>
<dbReference type="InterPro" id="IPR015807">
    <property type="entry name" value="His-tRNA-ligase"/>
</dbReference>
<dbReference type="PANTHER" id="PTHR43707:SF1">
    <property type="entry name" value="HISTIDINE--TRNA LIGASE, MITOCHONDRIAL-RELATED"/>
    <property type="match status" value="1"/>
</dbReference>
<accession>A0AAU9ETX2</accession>
<reference evidence="13" key="1">
    <citation type="journal article" date="2023" name="Arch. Microbiol.">
        <title>Desulfoferula mesophilus gen. nov. sp. nov., a mesophilic sulfate-reducing bacterium isolated from a brackish lake sediment.</title>
        <authorList>
            <person name="Watanabe T."/>
            <person name="Yabe T."/>
            <person name="Tsuji J.M."/>
            <person name="Fukui M."/>
        </authorList>
    </citation>
    <scope>NUCLEOTIDE SEQUENCE [LARGE SCALE GENOMIC DNA]</scope>
    <source>
        <strain evidence="13">12FAK</strain>
    </source>
</reference>
<gene>
    <name evidence="9 12" type="primary">hisS</name>
    <name evidence="12" type="ORF">FAK_10520</name>
</gene>
<dbReference type="GO" id="GO:0004821">
    <property type="term" value="F:histidine-tRNA ligase activity"/>
    <property type="evidence" value="ECO:0007669"/>
    <property type="project" value="UniProtKB-UniRule"/>
</dbReference>
<feature type="binding site" evidence="10">
    <location>
        <begin position="261"/>
        <end position="262"/>
    </location>
    <ligand>
        <name>L-histidine</name>
        <dbReference type="ChEBI" id="CHEBI:57595"/>
    </ligand>
</feature>
<keyword evidence="3 9" id="KW-0436">Ligase</keyword>
<evidence type="ECO:0000256" key="2">
    <source>
        <dbReference type="ARBA" id="ARBA00011738"/>
    </source>
</evidence>
<dbReference type="Gene3D" id="3.30.930.10">
    <property type="entry name" value="Bira Bifunctional Protein, Domain 2"/>
    <property type="match status" value="1"/>
</dbReference>
<dbReference type="Pfam" id="PF13393">
    <property type="entry name" value="tRNA-synt_His"/>
    <property type="match status" value="2"/>
</dbReference>
<dbReference type="EC" id="6.1.1.21" evidence="9"/>
<dbReference type="RefSeq" id="WP_338605713.1">
    <property type="nucleotide sequence ID" value="NZ_AP028679.1"/>
</dbReference>
<feature type="binding site" evidence="10">
    <location>
        <position position="130"/>
    </location>
    <ligand>
        <name>L-histidine</name>
        <dbReference type="ChEBI" id="CHEBI:57595"/>
    </ligand>
</feature>
<dbReference type="SUPFAM" id="SSF52954">
    <property type="entry name" value="Class II aaRS ABD-related"/>
    <property type="match status" value="1"/>
</dbReference>
<evidence type="ECO:0000256" key="10">
    <source>
        <dbReference type="PIRSR" id="PIRSR001549-1"/>
    </source>
</evidence>
<keyword evidence="9" id="KW-0963">Cytoplasm</keyword>
<dbReference type="CDD" id="cd00859">
    <property type="entry name" value="HisRS_anticodon"/>
    <property type="match status" value="1"/>
</dbReference>
<dbReference type="GO" id="GO:0005524">
    <property type="term" value="F:ATP binding"/>
    <property type="evidence" value="ECO:0007669"/>
    <property type="project" value="UniProtKB-UniRule"/>
</dbReference>
<evidence type="ECO:0000256" key="3">
    <source>
        <dbReference type="ARBA" id="ARBA00022598"/>
    </source>
</evidence>
<feature type="binding site" evidence="10">
    <location>
        <position position="126"/>
    </location>
    <ligand>
        <name>L-histidine</name>
        <dbReference type="ChEBI" id="CHEBI:57595"/>
    </ligand>
</feature>
<comment type="subcellular location">
    <subcellularLocation>
        <location evidence="9">Cytoplasm</location>
    </subcellularLocation>
</comment>
<dbReference type="AlphaFoldDB" id="A0AAU9ETX2"/>
<dbReference type="InterPro" id="IPR004154">
    <property type="entry name" value="Anticodon-bd"/>
</dbReference>
<evidence type="ECO:0000256" key="7">
    <source>
        <dbReference type="ARBA" id="ARBA00023146"/>
    </source>
</evidence>
<dbReference type="CDD" id="cd00773">
    <property type="entry name" value="HisRS-like_core"/>
    <property type="match status" value="1"/>
</dbReference>
<feature type="binding site" evidence="10">
    <location>
        <position position="257"/>
    </location>
    <ligand>
        <name>L-histidine</name>
        <dbReference type="ChEBI" id="CHEBI:57595"/>
    </ligand>
</feature>
<organism evidence="12 13">
    <name type="scientific">Desulfoferula mesophila</name>
    <dbReference type="NCBI Taxonomy" id="3058419"/>
    <lineage>
        <taxon>Bacteria</taxon>
        <taxon>Pseudomonadati</taxon>
        <taxon>Thermodesulfobacteriota</taxon>
        <taxon>Desulfarculia</taxon>
        <taxon>Desulfarculales</taxon>
        <taxon>Desulfarculaceae</taxon>
        <taxon>Desulfoferula</taxon>
    </lineage>
</organism>
<dbReference type="InterPro" id="IPR006195">
    <property type="entry name" value="aa-tRNA-synth_II"/>
</dbReference>
<dbReference type="InterPro" id="IPR033656">
    <property type="entry name" value="HisRS_anticodon"/>
</dbReference>
<keyword evidence="13" id="KW-1185">Reference proteome</keyword>
<evidence type="ECO:0000313" key="12">
    <source>
        <dbReference type="EMBL" id="BEQ13986.1"/>
    </source>
</evidence>
<dbReference type="GO" id="GO:0005737">
    <property type="term" value="C:cytoplasm"/>
    <property type="evidence" value="ECO:0007669"/>
    <property type="project" value="UniProtKB-SubCell"/>
</dbReference>
<dbReference type="HAMAP" id="MF_00127">
    <property type="entry name" value="His_tRNA_synth"/>
    <property type="match status" value="1"/>
</dbReference>
<evidence type="ECO:0000259" key="11">
    <source>
        <dbReference type="PROSITE" id="PS50862"/>
    </source>
</evidence>
<dbReference type="Proteomes" id="UP001366166">
    <property type="component" value="Chromosome"/>
</dbReference>
<evidence type="ECO:0000256" key="5">
    <source>
        <dbReference type="ARBA" id="ARBA00022840"/>
    </source>
</evidence>
<feature type="domain" description="Aminoacyl-transfer RNA synthetases class-II family profile" evidence="11">
    <location>
        <begin position="23"/>
        <end position="324"/>
    </location>
</feature>
<dbReference type="EMBL" id="AP028679">
    <property type="protein sequence ID" value="BEQ13986.1"/>
    <property type="molecule type" value="Genomic_DNA"/>
</dbReference>